<gene>
    <name evidence="9" type="ORF">FB558_8449</name>
</gene>
<dbReference type="EMBL" id="VFPA01000008">
    <property type="protein sequence ID" value="TQM01930.1"/>
    <property type="molecule type" value="Genomic_DNA"/>
</dbReference>
<dbReference type="Pfam" id="PF00528">
    <property type="entry name" value="BPD_transp_1"/>
    <property type="match status" value="1"/>
</dbReference>
<protein>
    <submittedName>
        <fullName evidence="9">Peptide/nickel transport system permease protein</fullName>
    </submittedName>
</protein>
<keyword evidence="6 7" id="KW-0472">Membrane</keyword>
<dbReference type="InterPro" id="IPR000515">
    <property type="entry name" value="MetI-like"/>
</dbReference>
<dbReference type="GO" id="GO:0071916">
    <property type="term" value="F:dipeptide transmembrane transporter activity"/>
    <property type="evidence" value="ECO:0007669"/>
    <property type="project" value="TreeGrafter"/>
</dbReference>
<evidence type="ECO:0000256" key="3">
    <source>
        <dbReference type="ARBA" id="ARBA00022475"/>
    </source>
</evidence>
<feature type="domain" description="ABC transmembrane type-1" evidence="8">
    <location>
        <begin position="96"/>
        <end position="305"/>
    </location>
</feature>
<dbReference type="Proteomes" id="UP000315677">
    <property type="component" value="Unassembled WGS sequence"/>
</dbReference>
<dbReference type="InterPro" id="IPR045621">
    <property type="entry name" value="BPD_transp_1_N"/>
</dbReference>
<dbReference type="SUPFAM" id="SSF161098">
    <property type="entry name" value="MetI-like"/>
    <property type="match status" value="1"/>
</dbReference>
<dbReference type="PROSITE" id="PS50928">
    <property type="entry name" value="ABC_TM1"/>
    <property type="match status" value="1"/>
</dbReference>
<dbReference type="Pfam" id="PF19300">
    <property type="entry name" value="BPD_transp_1_N"/>
    <property type="match status" value="1"/>
</dbReference>
<feature type="transmembrane region" description="Helical" evidence="7">
    <location>
        <begin position="12"/>
        <end position="31"/>
    </location>
</feature>
<feature type="transmembrane region" description="Helical" evidence="7">
    <location>
        <begin position="100"/>
        <end position="123"/>
    </location>
</feature>
<keyword evidence="4 7" id="KW-0812">Transmembrane</keyword>
<dbReference type="PANTHER" id="PTHR43163">
    <property type="entry name" value="DIPEPTIDE TRANSPORT SYSTEM PERMEASE PROTEIN DPPB-RELATED"/>
    <property type="match status" value="1"/>
</dbReference>
<evidence type="ECO:0000256" key="7">
    <source>
        <dbReference type="RuleBase" id="RU363032"/>
    </source>
</evidence>
<keyword evidence="5 7" id="KW-1133">Transmembrane helix</keyword>
<organism evidence="9 10">
    <name type="scientific">Pseudonocardia kunmingensis</name>
    <dbReference type="NCBI Taxonomy" id="630975"/>
    <lineage>
        <taxon>Bacteria</taxon>
        <taxon>Bacillati</taxon>
        <taxon>Actinomycetota</taxon>
        <taxon>Actinomycetes</taxon>
        <taxon>Pseudonocardiales</taxon>
        <taxon>Pseudonocardiaceae</taxon>
        <taxon>Pseudonocardia</taxon>
    </lineage>
</organism>
<feature type="transmembrane region" description="Helical" evidence="7">
    <location>
        <begin position="283"/>
        <end position="305"/>
    </location>
</feature>
<evidence type="ECO:0000256" key="4">
    <source>
        <dbReference type="ARBA" id="ARBA00022692"/>
    </source>
</evidence>
<name>A0A543CXW9_9PSEU</name>
<evidence type="ECO:0000256" key="1">
    <source>
        <dbReference type="ARBA" id="ARBA00004651"/>
    </source>
</evidence>
<evidence type="ECO:0000256" key="6">
    <source>
        <dbReference type="ARBA" id="ARBA00023136"/>
    </source>
</evidence>
<feature type="transmembrane region" description="Helical" evidence="7">
    <location>
        <begin position="135"/>
        <end position="158"/>
    </location>
</feature>
<keyword evidence="10" id="KW-1185">Reference proteome</keyword>
<evidence type="ECO:0000259" key="8">
    <source>
        <dbReference type="PROSITE" id="PS50928"/>
    </source>
</evidence>
<proteinExistence type="inferred from homology"/>
<dbReference type="PANTHER" id="PTHR43163:SF6">
    <property type="entry name" value="DIPEPTIDE TRANSPORT SYSTEM PERMEASE PROTEIN DPPB-RELATED"/>
    <property type="match status" value="1"/>
</dbReference>
<keyword evidence="3" id="KW-1003">Cell membrane</keyword>
<evidence type="ECO:0000256" key="2">
    <source>
        <dbReference type="ARBA" id="ARBA00022448"/>
    </source>
</evidence>
<dbReference type="OrthoDB" id="9778910at2"/>
<comment type="subcellular location">
    <subcellularLocation>
        <location evidence="1 7">Cell membrane</location>
        <topology evidence="1 7">Multi-pass membrane protein</topology>
    </subcellularLocation>
</comment>
<dbReference type="GO" id="GO:0005886">
    <property type="term" value="C:plasma membrane"/>
    <property type="evidence" value="ECO:0007669"/>
    <property type="project" value="UniProtKB-SubCell"/>
</dbReference>
<evidence type="ECO:0000313" key="10">
    <source>
        <dbReference type="Proteomes" id="UP000315677"/>
    </source>
</evidence>
<dbReference type="Gene3D" id="1.10.3720.10">
    <property type="entry name" value="MetI-like"/>
    <property type="match status" value="1"/>
</dbReference>
<feature type="transmembrane region" description="Helical" evidence="7">
    <location>
        <begin position="178"/>
        <end position="198"/>
    </location>
</feature>
<dbReference type="CDD" id="cd06261">
    <property type="entry name" value="TM_PBP2"/>
    <property type="match status" value="1"/>
</dbReference>
<keyword evidence="2 7" id="KW-0813">Transport</keyword>
<dbReference type="RefSeq" id="WP_142065012.1">
    <property type="nucleotide sequence ID" value="NZ_VFPA01000008.1"/>
</dbReference>
<dbReference type="AlphaFoldDB" id="A0A543CXW9"/>
<dbReference type="InterPro" id="IPR035906">
    <property type="entry name" value="MetI-like_sf"/>
</dbReference>
<feature type="transmembrane region" description="Helical" evidence="7">
    <location>
        <begin position="251"/>
        <end position="271"/>
    </location>
</feature>
<evidence type="ECO:0000256" key="5">
    <source>
        <dbReference type="ARBA" id="ARBA00022989"/>
    </source>
</evidence>
<evidence type="ECO:0000313" key="9">
    <source>
        <dbReference type="EMBL" id="TQM01930.1"/>
    </source>
</evidence>
<reference evidence="9 10" key="1">
    <citation type="submission" date="2019-06" db="EMBL/GenBank/DDBJ databases">
        <title>Sequencing the genomes of 1000 actinobacteria strains.</title>
        <authorList>
            <person name="Klenk H.-P."/>
        </authorList>
    </citation>
    <scope>NUCLEOTIDE SEQUENCE [LARGE SCALE GENOMIC DNA]</scope>
    <source>
        <strain evidence="9 10">DSM 45301</strain>
    </source>
</reference>
<accession>A0A543CXW9</accession>
<comment type="caution">
    <text evidence="9">The sequence shown here is derived from an EMBL/GenBank/DDBJ whole genome shotgun (WGS) entry which is preliminary data.</text>
</comment>
<sequence length="315" mass="33076">MKVARIARRIGALLLVVWLVHLLTFALIRLVPGDAAELVAGERATQEQVDAIRTGLGLNDPLLVQYGESLGGLLTGDFGESLFSGQPVSDMLQRAAPATLSIALVALVLAVLFGVSGGVLAGLRPGGWLDRAVSTVAALGIAMPSFWVGMVLVTFFALVNPWFPATAYEPLSEGAGPWLRHILLPAVALSLAVGAEVVRHTRGGVVDVLERPYIRTARARGASGGWLVRKHVLRNAAIPVVTVIGLQTGRLLGGTVVVEAVFGISGLGSLAIDAVLQRDYPVIQGYVILSALVVVLANLLVDLAYGRINPKVRTA</sequence>
<comment type="similarity">
    <text evidence="7">Belongs to the binding-protein-dependent transport system permease family.</text>
</comment>